<feature type="domain" description="YncI copper-binding" evidence="3">
    <location>
        <begin position="33"/>
        <end position="165"/>
    </location>
</feature>
<dbReference type="Gene3D" id="2.60.40.2230">
    <property type="entry name" value="Uncharacterised protein YcnI-like PF07987, DUF1775"/>
    <property type="match status" value="1"/>
</dbReference>
<protein>
    <submittedName>
        <fullName evidence="4">DUF1775 domain-containing protein</fullName>
    </submittedName>
</protein>
<dbReference type="EMBL" id="VMNW02000055">
    <property type="protein sequence ID" value="KAA9155640.1"/>
    <property type="molecule type" value="Genomic_DNA"/>
</dbReference>
<dbReference type="AlphaFoldDB" id="A0A5N0UZR7"/>
<name>A0A5N0UZR7_9PSEU</name>
<dbReference type="InterPro" id="IPR012533">
    <property type="entry name" value="YcnI-copper_dom"/>
</dbReference>
<feature type="transmembrane region" description="Helical" evidence="1">
    <location>
        <begin position="209"/>
        <end position="230"/>
    </location>
</feature>
<sequence length="239" mass="24219">MSHRQKALLHTVIALCAAFAGLLLAPAPASAQVSIVPDQVDGGGTHTFAFRLADGKPGTATTRLELTFPPDPPVAYVKVDPVPGWTVTVTPRPLDPPVQAGDRTVSEVAASLVLDGGSVRPGEFEQFLVTLGPLPGDGRLTFEAKQTFADGTVAQWGATTAPAPVITLGSGAVAGAAGTPGAVAKGEAAASPAPANQAARTEMVSSTGFPYSVLWGALVLAAVVIGVVWLRARRKAGAE</sequence>
<proteinExistence type="predicted"/>
<keyword evidence="1" id="KW-1133">Transmembrane helix</keyword>
<evidence type="ECO:0000259" key="3">
    <source>
        <dbReference type="Pfam" id="PF07987"/>
    </source>
</evidence>
<feature type="signal peptide" evidence="2">
    <location>
        <begin position="1"/>
        <end position="31"/>
    </location>
</feature>
<organism evidence="4 5">
    <name type="scientific">Amycolatopsis acidicola</name>
    <dbReference type="NCBI Taxonomy" id="2596893"/>
    <lineage>
        <taxon>Bacteria</taxon>
        <taxon>Bacillati</taxon>
        <taxon>Actinomycetota</taxon>
        <taxon>Actinomycetes</taxon>
        <taxon>Pseudonocardiales</taxon>
        <taxon>Pseudonocardiaceae</taxon>
        <taxon>Amycolatopsis</taxon>
    </lineage>
</organism>
<dbReference type="InterPro" id="IPR038507">
    <property type="entry name" value="YcnI-like_sf"/>
</dbReference>
<evidence type="ECO:0000256" key="1">
    <source>
        <dbReference type="SAM" id="Phobius"/>
    </source>
</evidence>
<dbReference type="RefSeq" id="WP_144755959.1">
    <property type="nucleotide sequence ID" value="NZ_VMNW02000055.1"/>
</dbReference>
<comment type="caution">
    <text evidence="4">The sequence shown here is derived from an EMBL/GenBank/DDBJ whole genome shotgun (WGS) entry which is preliminary data.</text>
</comment>
<keyword evidence="5" id="KW-1185">Reference proteome</keyword>
<keyword evidence="1" id="KW-0812">Transmembrane</keyword>
<keyword evidence="2" id="KW-0732">Signal</keyword>
<gene>
    <name evidence="4" type="ORF">FPZ12_029240</name>
</gene>
<dbReference type="Proteomes" id="UP000319769">
    <property type="component" value="Unassembled WGS sequence"/>
</dbReference>
<evidence type="ECO:0000256" key="2">
    <source>
        <dbReference type="SAM" id="SignalP"/>
    </source>
</evidence>
<dbReference type="Pfam" id="PF07987">
    <property type="entry name" value="DUF1775"/>
    <property type="match status" value="1"/>
</dbReference>
<accession>A0A5N0UZR7</accession>
<evidence type="ECO:0000313" key="4">
    <source>
        <dbReference type="EMBL" id="KAA9155640.1"/>
    </source>
</evidence>
<reference evidence="4" key="1">
    <citation type="submission" date="2019-09" db="EMBL/GenBank/DDBJ databases">
        <authorList>
            <person name="Teo W.F.A."/>
            <person name="Duangmal K."/>
        </authorList>
    </citation>
    <scope>NUCLEOTIDE SEQUENCE [LARGE SCALE GENOMIC DNA]</scope>
    <source>
        <strain evidence="4">K81G1</strain>
    </source>
</reference>
<dbReference type="OrthoDB" id="9810871at2"/>
<keyword evidence="1" id="KW-0472">Membrane</keyword>
<feature type="chain" id="PRO_5024384877" evidence="2">
    <location>
        <begin position="32"/>
        <end position="239"/>
    </location>
</feature>
<evidence type="ECO:0000313" key="5">
    <source>
        <dbReference type="Proteomes" id="UP000319769"/>
    </source>
</evidence>